<dbReference type="PANTHER" id="PTHR43737">
    <property type="entry name" value="BLL7424 PROTEIN"/>
    <property type="match status" value="1"/>
</dbReference>
<sequence length="449" mass="49068">MSLFSQDQWPTRIPPDTGLRGIENASQLRDGTSRRGFLKASLAGTAFAASMHQLDILQSPALASELKRQQKHVILIWLAGGASQLETWDPKPGRATGGPFAAIQTNVAGVSISELLPKMSQRMHHSAIIRSLNTKNADHGGAAKIMETGRAVDQGIPCPDLGAMIAHELGRADSQVPDYVSMYSSTEGRRQGGSGFLGGRYAPMFLTEQMIPENTSRLESLSELDHSARSDLRSFLANRFREGRPDLSVDSHNSAYQRVRGIMSSANLFNIELEPMDVRARYGPTQFGEQCLIARRLVEAGVPFVKVARAWWDSHGQNFETHLELVSELDHVLATLIDDLEERGLLEHTLIATFGEFGRTPQINSSLGRDHFASAWSASLHGTGIRGGSVYGKTDADGLKVIDGEVNAADLFATIFQAIGIDYRKEYHVGARPVPITDFGGKPIRDILL</sequence>
<dbReference type="Proteomes" id="UP000315349">
    <property type="component" value="Chromosome"/>
</dbReference>
<gene>
    <name evidence="2" type="ORF">Spb1_25800</name>
</gene>
<keyword evidence="3" id="KW-1185">Reference proteome</keyword>
<organism evidence="2 3">
    <name type="scientific">Planctopirus ephydatiae</name>
    <dbReference type="NCBI Taxonomy" id="2528019"/>
    <lineage>
        <taxon>Bacteria</taxon>
        <taxon>Pseudomonadati</taxon>
        <taxon>Planctomycetota</taxon>
        <taxon>Planctomycetia</taxon>
        <taxon>Planctomycetales</taxon>
        <taxon>Planctomycetaceae</taxon>
        <taxon>Planctopirus</taxon>
    </lineage>
</organism>
<evidence type="ECO:0000313" key="2">
    <source>
        <dbReference type="EMBL" id="QDV30646.1"/>
    </source>
</evidence>
<dbReference type="SUPFAM" id="SSF53649">
    <property type="entry name" value="Alkaline phosphatase-like"/>
    <property type="match status" value="1"/>
</dbReference>
<dbReference type="InterPro" id="IPR006311">
    <property type="entry name" value="TAT_signal"/>
</dbReference>
<evidence type="ECO:0008006" key="4">
    <source>
        <dbReference type="Google" id="ProtNLM"/>
    </source>
</evidence>
<protein>
    <recommendedName>
        <fullName evidence="4">DUF1501 domain-containing protein</fullName>
    </recommendedName>
</protein>
<dbReference type="KEGG" id="peh:Spb1_25800"/>
<dbReference type="PROSITE" id="PS51318">
    <property type="entry name" value="TAT"/>
    <property type="match status" value="1"/>
</dbReference>
<feature type="region of interest" description="Disordered" evidence="1">
    <location>
        <begin position="1"/>
        <end position="22"/>
    </location>
</feature>
<accession>A0A518GPX1</accession>
<dbReference type="PANTHER" id="PTHR43737:SF1">
    <property type="entry name" value="DUF1501 DOMAIN-CONTAINING PROTEIN"/>
    <property type="match status" value="1"/>
</dbReference>
<dbReference type="InterPro" id="IPR010869">
    <property type="entry name" value="DUF1501"/>
</dbReference>
<dbReference type="Pfam" id="PF07394">
    <property type="entry name" value="DUF1501"/>
    <property type="match status" value="1"/>
</dbReference>
<evidence type="ECO:0000313" key="3">
    <source>
        <dbReference type="Proteomes" id="UP000315349"/>
    </source>
</evidence>
<dbReference type="AlphaFoldDB" id="A0A518GPX1"/>
<name>A0A518GPX1_9PLAN</name>
<dbReference type="InterPro" id="IPR017850">
    <property type="entry name" value="Alkaline_phosphatase_core_sf"/>
</dbReference>
<evidence type="ECO:0000256" key="1">
    <source>
        <dbReference type="SAM" id="MobiDB-lite"/>
    </source>
</evidence>
<dbReference type="RefSeq" id="WP_186377551.1">
    <property type="nucleotide sequence ID" value="NZ_CP036299.1"/>
</dbReference>
<reference evidence="2 3" key="1">
    <citation type="submission" date="2019-02" db="EMBL/GenBank/DDBJ databases">
        <title>Deep-cultivation of Planctomycetes and their phenomic and genomic characterization uncovers novel biology.</title>
        <authorList>
            <person name="Wiegand S."/>
            <person name="Jogler M."/>
            <person name="Boedeker C."/>
            <person name="Pinto D."/>
            <person name="Vollmers J."/>
            <person name="Rivas-Marin E."/>
            <person name="Kohn T."/>
            <person name="Peeters S.H."/>
            <person name="Heuer A."/>
            <person name="Rast P."/>
            <person name="Oberbeckmann S."/>
            <person name="Bunk B."/>
            <person name="Jeske O."/>
            <person name="Meyerdierks A."/>
            <person name="Storesund J.E."/>
            <person name="Kallscheuer N."/>
            <person name="Luecker S."/>
            <person name="Lage O.M."/>
            <person name="Pohl T."/>
            <person name="Merkel B.J."/>
            <person name="Hornburger P."/>
            <person name="Mueller R.-W."/>
            <person name="Bruemmer F."/>
            <person name="Labrenz M."/>
            <person name="Spormann A.M."/>
            <person name="Op den Camp H."/>
            <person name="Overmann J."/>
            <person name="Amann R."/>
            <person name="Jetten M.S.M."/>
            <person name="Mascher T."/>
            <person name="Medema M.H."/>
            <person name="Devos D.P."/>
            <person name="Kaster A.-K."/>
            <person name="Ovreas L."/>
            <person name="Rohde M."/>
            <person name="Galperin M.Y."/>
            <person name="Jogler C."/>
        </authorList>
    </citation>
    <scope>NUCLEOTIDE SEQUENCE [LARGE SCALE GENOMIC DNA]</scope>
    <source>
        <strain evidence="2 3">Spb1</strain>
    </source>
</reference>
<dbReference type="EMBL" id="CP036299">
    <property type="protein sequence ID" value="QDV30646.1"/>
    <property type="molecule type" value="Genomic_DNA"/>
</dbReference>
<dbReference type="Gene3D" id="3.40.720.10">
    <property type="entry name" value="Alkaline Phosphatase, subunit A"/>
    <property type="match status" value="1"/>
</dbReference>
<proteinExistence type="predicted"/>